<dbReference type="AlphaFoldDB" id="K2QAV4"/>
<proteinExistence type="predicted"/>
<sequence length="71" mass="7834">MDKLKVTSSLIFIISVAGIIYALLFNPPSWVVYGISIIFIPAGILSFGLLVMARGPKDDDEDKTREPFIGY</sequence>
<protein>
    <recommendedName>
        <fullName evidence="4">Energy-converting hydrogenase A subunit I EhaI</fullName>
    </recommendedName>
</protein>
<evidence type="ECO:0000256" key="1">
    <source>
        <dbReference type="SAM" id="Phobius"/>
    </source>
</evidence>
<dbReference type="EMBL" id="AMPO01000010">
    <property type="protein sequence ID" value="EKF85101.1"/>
    <property type="molecule type" value="Genomic_DNA"/>
</dbReference>
<dbReference type="OrthoDB" id="69551at2157"/>
<evidence type="ECO:0008006" key="4">
    <source>
        <dbReference type="Google" id="ProtNLM"/>
    </source>
</evidence>
<dbReference type="RefSeq" id="WP_004031627.1">
    <property type="nucleotide sequence ID" value="NZ_AMPO01000010.1"/>
</dbReference>
<evidence type="ECO:0000313" key="3">
    <source>
        <dbReference type="Proteomes" id="UP000007360"/>
    </source>
</evidence>
<keyword evidence="1" id="KW-0812">Transmembrane</keyword>
<keyword evidence="1" id="KW-1133">Transmembrane helix</keyword>
<keyword evidence="3" id="KW-1185">Reference proteome</keyword>
<keyword evidence="1" id="KW-0472">Membrane</keyword>
<accession>K2QAV4</accession>
<feature type="transmembrane region" description="Helical" evidence="1">
    <location>
        <begin position="30"/>
        <end position="53"/>
    </location>
</feature>
<evidence type="ECO:0000313" key="2">
    <source>
        <dbReference type="EMBL" id="EKF85101.1"/>
    </source>
</evidence>
<feature type="transmembrane region" description="Helical" evidence="1">
    <location>
        <begin position="7"/>
        <end position="24"/>
    </location>
</feature>
<organism evidence="2 3">
    <name type="scientific">Methanobacterium formicicum (strain DSM 3637 / PP1)</name>
    <dbReference type="NCBI Taxonomy" id="1204725"/>
    <lineage>
        <taxon>Archaea</taxon>
        <taxon>Methanobacteriati</taxon>
        <taxon>Methanobacteriota</taxon>
        <taxon>Methanomada group</taxon>
        <taxon>Methanobacteria</taxon>
        <taxon>Methanobacteriales</taxon>
        <taxon>Methanobacteriaceae</taxon>
        <taxon>Methanobacterium</taxon>
    </lineage>
</organism>
<comment type="caution">
    <text evidence="2">The sequence shown here is derived from an EMBL/GenBank/DDBJ whole genome shotgun (WGS) entry which is preliminary data.</text>
</comment>
<name>K2QAV4_METFP</name>
<gene>
    <name evidence="2" type="ORF">A994_10799</name>
</gene>
<reference evidence="2 3" key="1">
    <citation type="journal article" date="2012" name="J. Bacteriol.">
        <title>Draft genome sequence of Methanobacterium formicicum DSM 3637, an archaebacterium isolated from the methane producer amoeba Pelomyxa palustris.</title>
        <authorList>
            <person name="Gutierrez G."/>
        </authorList>
    </citation>
    <scope>NUCLEOTIDE SEQUENCE [LARGE SCALE GENOMIC DNA]</scope>
    <source>
        <strain evidence="3">DSM 3637 / PP1</strain>
    </source>
</reference>
<dbReference type="Proteomes" id="UP000007360">
    <property type="component" value="Unassembled WGS sequence"/>
</dbReference>
<dbReference type="PATRIC" id="fig|1204725.3.peg.2173"/>